<sequence>MKKTIYDPKQDSRFQHPVIDQDEWRERYLPGGETIPFRFMHGYFEGTDVKFAFCFPPAERYENRFQQYLSPFPGPDEEVASLGHTGTEDRIGFALKCGAYYVETNMGSHSQFGGNRDDKLTWQSSAAAAEYSREKAMEIYETAQRPYGYVYGGSGGGYKSMACIENTSAWDGAAPFVIGSPVSLPNTITMHVQGQRVLRDAFPKILDALDAGGSGDPYKELNRDEADMLRELTRMGFPPLAWYLEAKGVIDPGSLPVLMPGVKRMDPDYFTDFWTKPGYAGADPESSSSKDRIYFKTKVHSVHLADKAEARSAENGLNGVDDAWKKQLADGNGAYLELEALPQGDHLYLEGLSMIFESGEAAGANLLMGKMMRYSDRDGGIVTIGSAYGTSDVGETLGKVRPGDEILLDNSDYIAAQSYYRHQVPEDLSFHAWDQFRNADGTPKTPQRKPFPVPFTGVGVRQDGEIQGKVINIQALMDESTCPWCADWWRNKIVEAKGSDADHRTYFMERCMHGDVAAIGNYMVVNYVGALRQALIDLSNWVEKGIEPLNRTAYTLGEDGQIHTEPDVSKRYGIQAIPTLKANGEKCTHVKAGECVRFTVDVEVPENAGDVTEILFAQQEKQLAAKETETNGAARLMLGKEMWDGALTFTKGVRGQVHTAHAETVCSFDKPGTYFATVRIATQRNGDAADPFTQVLNLDRARIIVE</sequence>
<protein>
    <submittedName>
        <fullName evidence="1">PKD domain containing protein</fullName>
    </submittedName>
</protein>
<accession>W0FN49</accession>
<dbReference type="AlphaFoldDB" id="W0FN49"/>
<organism evidence="1">
    <name type="scientific">uncultured bacterium Contig1771_n_1784_cl</name>
    <dbReference type="NCBI Taxonomy" id="1393511"/>
    <lineage>
        <taxon>Bacteria</taxon>
        <taxon>environmental samples</taxon>
    </lineage>
</organism>
<proteinExistence type="predicted"/>
<evidence type="ECO:0000313" key="1">
    <source>
        <dbReference type="EMBL" id="AHF26351.1"/>
    </source>
</evidence>
<name>W0FN49_9BACT</name>
<dbReference type="EMBL" id="KC246877">
    <property type="protein sequence ID" value="AHF26351.1"/>
    <property type="molecule type" value="Genomic_DNA"/>
</dbReference>
<reference evidence="1" key="1">
    <citation type="journal article" date="2013" name="PLoS ONE">
        <title>Metagenomic insights into the carbohydrate-active enzymes carried by the microorganisms adhering to solid digesta in the rumen of cows.</title>
        <authorList>
            <person name="Wang L."/>
            <person name="Hatem A."/>
            <person name="Catalyurek U.V."/>
            <person name="Morrison M."/>
            <person name="Yu Z."/>
        </authorList>
    </citation>
    <scope>NUCLEOTIDE SEQUENCE</scope>
</reference>